<name>A0A562DH45_RHORH</name>
<keyword evidence="1" id="KW-1133">Transmembrane helix</keyword>
<sequence length="1197" mass="124377">MSQTFGMDVNELAMSTSLLMRNHIAANGQEATDMLMAAFQRVPPAMRGELMPIIDEYGGYLTGLGFTGQEAMGIIVNAAQNGAIGMDKMGDALKEFQLKATDMSEGTKAAYDTLGMNQTDMTNRILAGGESAASAFQEIKNGLLGITDPAAQSQAALALFGTPLEDLGVDKIPMFLKQLSNADSAMGEFEGSVNEAGDILAGGPLESITVFGREMQNKIVGLLDDNVLPLFGEFSGALEDSEGNALAAAASMVGLGGAVGGFEEAKGVFDSVKEGVVGVKDSLVSAKDTAVSAWGSLKDAGGWVKTQATAVGSFVKTSASATVEAAKTATSWTITHAKVAGGWLVAQAKAIASFIATASAATFHAGVTALQWLIAQGRIAGGWVLTQVQAIASFVAVAASAALHAGATALQWIIANGRIVASFVATRVAMFASAAATGVMTAAQWLLNAALNANPIGLIVIALAALAAAVIWAWNNVDWFRDAVLTAWDWIKNAVSFAWENVLRPVLGFLGDRLRDAANAFVWLKDKAVAALQWIGDKALDIVGFFTSLPGKILGALGNGARMLYDWGRDMIQGLLDGAGSLLSKIGQFFLDKVPDWIRGPFEKALGIASPSKVFIAYGGNIGQGLIEGTKAMTGQVQATAQQLADAAADVTVTAPTPTPGLPATAGAATAVGADPAAAVGLGFDTETALTGINDLATGLQTTAAAVITPTVTGMQTGLTQYAETFPRVNDTLVQPAMTAMGLGIAAARTSLIDPALNAMQANTVRTGQVTTDVVNSTVVPQWQRMGAGIVGVKNGSIDPAFAGIQGGLRTVEGAFATGVSAISSQWDQMRGAVGRPVRFAIDTVFNNGLVGMWNSVSDLIGTQRMNPYVVGGFATGTSVLPGYSPGVDNLRFYTADGSTAIDLSGGEGIARPEVVRAMGTHEFDGLNAAARMGGVRGVRRYLGGFAGGGIVESIVDKVRRFFPGMSITSTYRNSNDLHGAGKAVDFSDGYDTTPGMQAAARFFYRNYGGMLAELIHWPLNGWQNVDEGRPFDFGAGTNAQHRNHVHVAAHRPLPEPGTVTDSLGAAGAPMWSFADYVKEQTRGAKDATAAAVGRFSAPGIVGSLPAKTYESMFTAADNKIQELAKAADIALGAGDMVERWRPTVIAALKRTGNPLSDAERTLQQIRIESGGDPNAINLWDINAQNGDPSVGLIQII</sequence>
<evidence type="ECO:0000313" key="3">
    <source>
        <dbReference type="Proteomes" id="UP000317573"/>
    </source>
</evidence>
<protein>
    <submittedName>
        <fullName evidence="2">Phage-related minor tail protein</fullName>
    </submittedName>
</protein>
<organism evidence="2 3">
    <name type="scientific">Rhodococcus rhodochrous J45</name>
    <dbReference type="NCBI Taxonomy" id="935266"/>
    <lineage>
        <taxon>Bacteria</taxon>
        <taxon>Bacillati</taxon>
        <taxon>Actinomycetota</taxon>
        <taxon>Actinomycetes</taxon>
        <taxon>Mycobacteriales</taxon>
        <taxon>Nocardiaceae</taxon>
        <taxon>Rhodococcus</taxon>
    </lineage>
</organism>
<feature type="transmembrane region" description="Helical" evidence="1">
    <location>
        <begin position="394"/>
        <end position="415"/>
    </location>
</feature>
<dbReference type="Proteomes" id="UP000317573">
    <property type="component" value="Unassembled WGS sequence"/>
</dbReference>
<gene>
    <name evidence="2" type="ORF">L618_006900000010</name>
</gene>
<reference evidence="2 3" key="1">
    <citation type="submission" date="2019-07" db="EMBL/GenBank/DDBJ databases">
        <title>Genome sequencing of lignin-degrading bacterial isolates.</title>
        <authorList>
            <person name="Gladden J."/>
        </authorList>
    </citation>
    <scope>NUCLEOTIDE SEQUENCE [LARGE SCALE GENOMIC DNA]</scope>
    <source>
        <strain evidence="2 3">J45</strain>
    </source>
</reference>
<accession>A0A562DH45</accession>
<comment type="caution">
    <text evidence="2">The sequence shown here is derived from an EMBL/GenBank/DDBJ whole genome shotgun (WGS) entry which is preliminary data.</text>
</comment>
<feature type="transmembrane region" description="Helical" evidence="1">
    <location>
        <begin position="453"/>
        <end position="474"/>
    </location>
</feature>
<evidence type="ECO:0000256" key="1">
    <source>
        <dbReference type="SAM" id="Phobius"/>
    </source>
</evidence>
<feature type="non-terminal residue" evidence="2">
    <location>
        <position position="1197"/>
    </location>
</feature>
<evidence type="ECO:0000313" key="2">
    <source>
        <dbReference type="EMBL" id="TWH08874.1"/>
    </source>
</evidence>
<proteinExistence type="predicted"/>
<keyword evidence="1" id="KW-0472">Membrane</keyword>
<dbReference type="AlphaFoldDB" id="A0A562DH45"/>
<keyword evidence="1" id="KW-0812">Transmembrane</keyword>
<dbReference type="EMBL" id="VLJT01000071">
    <property type="protein sequence ID" value="TWH08874.1"/>
    <property type="molecule type" value="Genomic_DNA"/>
</dbReference>
<feature type="transmembrane region" description="Helical" evidence="1">
    <location>
        <begin position="427"/>
        <end position="447"/>
    </location>
</feature>